<keyword evidence="4" id="KW-1185">Reference proteome</keyword>
<accession>A0ABW7J985</accession>
<dbReference type="EMBL" id="JBIHSE010000001">
    <property type="protein sequence ID" value="MFH0270541.1"/>
    <property type="molecule type" value="Genomic_DNA"/>
</dbReference>
<evidence type="ECO:0000313" key="4">
    <source>
        <dbReference type="Proteomes" id="UP001607221"/>
    </source>
</evidence>
<gene>
    <name evidence="2" type="ORF">ACGRHZ_04260</name>
    <name evidence="3" type="ORF">ACGRHZ_16505</name>
</gene>
<feature type="coiled-coil region" evidence="1">
    <location>
        <begin position="27"/>
        <end position="61"/>
    </location>
</feature>
<reference evidence="3 4" key="1">
    <citation type="submission" date="2024-10" db="EMBL/GenBank/DDBJ databases">
        <authorList>
            <person name="Yibar A."/>
            <person name="Saticioglu I.B."/>
            <person name="Duman M."/>
            <person name="Ajmi N."/>
            <person name="Gurler F."/>
            <person name="Ay H."/>
            <person name="Onuk E."/>
            <person name="Guler S."/>
            <person name="Romalde J.L."/>
        </authorList>
    </citation>
    <scope>NUCLEOTIDE SEQUENCE [LARGE SCALE GENOMIC DNA]</scope>
    <source>
        <strain evidence="3 4">1-TCBS-A</strain>
    </source>
</reference>
<evidence type="ECO:0000313" key="3">
    <source>
        <dbReference type="EMBL" id="MFH0272875.1"/>
    </source>
</evidence>
<dbReference type="EMBL" id="JBIHSE010000002">
    <property type="protein sequence ID" value="MFH0272875.1"/>
    <property type="molecule type" value="Genomic_DNA"/>
</dbReference>
<comment type="caution">
    <text evidence="3">The sequence shown here is derived from an EMBL/GenBank/DDBJ whole genome shotgun (WGS) entry which is preliminary data.</text>
</comment>
<sequence>MKNMNIFEKLQHLNVCQTKIIELYVMKINLLENKSNDEKEINMIEEEIQRWNEALKKLKTDLELD</sequence>
<proteinExistence type="predicted"/>
<protein>
    <recommendedName>
        <fullName evidence="5">Phage protein</fullName>
    </recommendedName>
</protein>
<name>A0ABW7J985_9VIBR</name>
<evidence type="ECO:0000313" key="2">
    <source>
        <dbReference type="EMBL" id="MFH0270541.1"/>
    </source>
</evidence>
<dbReference type="Proteomes" id="UP001607221">
    <property type="component" value="Unassembled WGS sequence"/>
</dbReference>
<evidence type="ECO:0000256" key="1">
    <source>
        <dbReference type="SAM" id="Coils"/>
    </source>
</evidence>
<evidence type="ECO:0008006" key="5">
    <source>
        <dbReference type="Google" id="ProtNLM"/>
    </source>
</evidence>
<keyword evidence="1" id="KW-0175">Coiled coil</keyword>
<dbReference type="RefSeq" id="WP_394631686.1">
    <property type="nucleotide sequence ID" value="NZ_JBIHSE010000001.1"/>
</dbReference>
<organism evidence="3 4">
    <name type="scientific">Vibrio jasicida</name>
    <dbReference type="NCBI Taxonomy" id="766224"/>
    <lineage>
        <taxon>Bacteria</taxon>
        <taxon>Pseudomonadati</taxon>
        <taxon>Pseudomonadota</taxon>
        <taxon>Gammaproteobacteria</taxon>
        <taxon>Vibrionales</taxon>
        <taxon>Vibrionaceae</taxon>
        <taxon>Vibrio</taxon>
    </lineage>
</organism>